<dbReference type="InterPro" id="IPR021251">
    <property type="entry name" value="DUF2793"/>
</dbReference>
<proteinExistence type="predicted"/>
<evidence type="ECO:0000313" key="1">
    <source>
        <dbReference type="EMBL" id="MBR0553901.1"/>
    </source>
</evidence>
<protein>
    <submittedName>
        <fullName evidence="1">DUF2793 domain-containing protein</fullName>
    </submittedName>
</protein>
<sequence>MSEDQTDRLALPMLRAGKAQKEVSHNEALTLLDMLVQASVEAVGVDDPPASPQPGQCWIVGAAPNGAWAAHAGALACWTPGGWRFAAGRAGMRCWSLADGFAVRFDGDGWIAGDLAAARVVIGGNQVVGQQRPAIAEPAPGSNEDAEARAVIGDILVALRTHGLIAEG</sequence>
<dbReference type="EMBL" id="JAGRQC010000005">
    <property type="protein sequence ID" value="MBR0553901.1"/>
    <property type="molecule type" value="Genomic_DNA"/>
</dbReference>
<dbReference type="RefSeq" id="WP_284055157.1">
    <property type="nucleotide sequence ID" value="NZ_JAGRQC010000005.1"/>
</dbReference>
<organism evidence="1 2">
    <name type="scientific">Stakelama marina</name>
    <dbReference type="NCBI Taxonomy" id="2826939"/>
    <lineage>
        <taxon>Bacteria</taxon>
        <taxon>Pseudomonadati</taxon>
        <taxon>Pseudomonadota</taxon>
        <taxon>Alphaproteobacteria</taxon>
        <taxon>Sphingomonadales</taxon>
        <taxon>Sphingomonadaceae</taxon>
        <taxon>Stakelama</taxon>
    </lineage>
</organism>
<reference evidence="1" key="1">
    <citation type="submission" date="2021-04" db="EMBL/GenBank/DDBJ databases">
        <title>Ouciella asimina sp. nov., isolated from the surface seawater in the hydrothermal field of Okinawa Trough.</title>
        <authorList>
            <person name="Shuang W."/>
        </authorList>
    </citation>
    <scope>NUCLEOTIDE SEQUENCE</scope>
    <source>
        <strain evidence="1">LXI357</strain>
    </source>
</reference>
<keyword evidence="2" id="KW-1185">Reference proteome</keyword>
<name>A0A8T4IHC0_9SPHN</name>
<dbReference type="Pfam" id="PF10983">
    <property type="entry name" value="DUF2793"/>
    <property type="match status" value="1"/>
</dbReference>
<evidence type="ECO:0000313" key="2">
    <source>
        <dbReference type="Proteomes" id="UP000676996"/>
    </source>
</evidence>
<dbReference type="AlphaFoldDB" id="A0A8T4IHC0"/>
<accession>A0A8T4IHC0</accession>
<comment type="caution">
    <text evidence="1">The sequence shown here is derived from an EMBL/GenBank/DDBJ whole genome shotgun (WGS) entry which is preliminary data.</text>
</comment>
<gene>
    <name evidence="1" type="ORF">J7S20_15445</name>
</gene>
<dbReference type="Proteomes" id="UP000676996">
    <property type="component" value="Unassembled WGS sequence"/>
</dbReference>